<name>A0A803MP13_CHEQI</name>
<keyword evidence="2" id="KW-0143">Chaperone</keyword>
<reference evidence="4" key="1">
    <citation type="journal article" date="2017" name="Nature">
        <title>The genome of Chenopodium quinoa.</title>
        <authorList>
            <person name="Jarvis D.E."/>
            <person name="Ho Y.S."/>
            <person name="Lightfoot D.J."/>
            <person name="Schmoeckel S.M."/>
            <person name="Li B."/>
            <person name="Borm T.J.A."/>
            <person name="Ohyanagi H."/>
            <person name="Mineta K."/>
            <person name="Michell C.T."/>
            <person name="Saber N."/>
            <person name="Kharbatia N.M."/>
            <person name="Rupper R.R."/>
            <person name="Sharp A.R."/>
            <person name="Dally N."/>
            <person name="Boughton B.A."/>
            <person name="Woo Y.H."/>
            <person name="Gao G."/>
            <person name="Schijlen E.G.W.M."/>
            <person name="Guo X."/>
            <person name="Momin A.A."/>
            <person name="Negrao S."/>
            <person name="Al-Babili S."/>
            <person name="Gehring C."/>
            <person name="Roessner U."/>
            <person name="Jung C."/>
            <person name="Murphy K."/>
            <person name="Arold S.T."/>
            <person name="Gojobori T."/>
            <person name="van der Linden C.G."/>
            <person name="van Loo E.N."/>
            <person name="Jellen E.N."/>
            <person name="Maughan P.J."/>
            <person name="Tester M."/>
        </authorList>
    </citation>
    <scope>NUCLEOTIDE SEQUENCE [LARGE SCALE GENOMIC DNA]</scope>
    <source>
        <strain evidence="4">cv. PI 614886</strain>
    </source>
</reference>
<dbReference type="Proteomes" id="UP000596660">
    <property type="component" value="Unplaced"/>
</dbReference>
<evidence type="ECO:0000256" key="2">
    <source>
        <dbReference type="ARBA" id="ARBA00023186"/>
    </source>
</evidence>
<dbReference type="AlphaFoldDB" id="A0A803MP13"/>
<dbReference type="GO" id="GO:0005634">
    <property type="term" value="C:nucleus"/>
    <property type="evidence" value="ECO:0007669"/>
    <property type="project" value="InterPro"/>
</dbReference>
<dbReference type="InterPro" id="IPR037231">
    <property type="entry name" value="NAP-like_sf"/>
</dbReference>
<evidence type="ECO:0000313" key="4">
    <source>
        <dbReference type="EnsemblPlants" id="AUR62033014-RA:cds"/>
    </source>
</evidence>
<evidence type="ECO:0000256" key="3">
    <source>
        <dbReference type="RuleBase" id="RU003876"/>
    </source>
</evidence>
<sequence>MKLLMVLLKLKELLVNRQQKKLIKLLKIEERDEEALKYLKDIKWSRVELPKDDAQKGEASKGFKLEFFFDPNPFFTNSVLTKTYYMIDEDEPILEKAIGYVASLLSFVQCFQ</sequence>
<dbReference type="SUPFAM" id="SSF143113">
    <property type="entry name" value="NAP-like"/>
    <property type="match status" value="1"/>
</dbReference>
<keyword evidence="5" id="KW-1185">Reference proteome</keyword>
<dbReference type="Gramene" id="AUR62033014-RA">
    <property type="protein sequence ID" value="AUR62033014-RA:cds"/>
    <property type="gene ID" value="AUR62033014"/>
</dbReference>
<evidence type="ECO:0000256" key="1">
    <source>
        <dbReference type="ARBA" id="ARBA00009947"/>
    </source>
</evidence>
<dbReference type="GO" id="GO:0042393">
    <property type="term" value="F:histone binding"/>
    <property type="evidence" value="ECO:0007669"/>
    <property type="project" value="UniProtKB-ARBA"/>
</dbReference>
<accession>A0A803MP13</accession>
<dbReference type="GO" id="GO:0006334">
    <property type="term" value="P:nucleosome assembly"/>
    <property type="evidence" value="ECO:0007669"/>
    <property type="project" value="InterPro"/>
</dbReference>
<dbReference type="Gene3D" id="3.30.1120.90">
    <property type="entry name" value="Nucleosome assembly protein"/>
    <property type="match status" value="1"/>
</dbReference>
<comment type="similarity">
    <text evidence="1 3">Belongs to the nucleosome assembly protein (NAP) family.</text>
</comment>
<dbReference type="Pfam" id="PF00956">
    <property type="entry name" value="NAP"/>
    <property type="match status" value="1"/>
</dbReference>
<proteinExistence type="inferred from homology"/>
<organism evidence="4 5">
    <name type="scientific">Chenopodium quinoa</name>
    <name type="common">Quinoa</name>
    <dbReference type="NCBI Taxonomy" id="63459"/>
    <lineage>
        <taxon>Eukaryota</taxon>
        <taxon>Viridiplantae</taxon>
        <taxon>Streptophyta</taxon>
        <taxon>Embryophyta</taxon>
        <taxon>Tracheophyta</taxon>
        <taxon>Spermatophyta</taxon>
        <taxon>Magnoliopsida</taxon>
        <taxon>eudicotyledons</taxon>
        <taxon>Gunneridae</taxon>
        <taxon>Pentapetalae</taxon>
        <taxon>Caryophyllales</taxon>
        <taxon>Chenopodiaceae</taxon>
        <taxon>Chenopodioideae</taxon>
        <taxon>Atripliceae</taxon>
        <taxon>Chenopodium</taxon>
    </lineage>
</organism>
<dbReference type="PANTHER" id="PTHR11875">
    <property type="entry name" value="TESTIS-SPECIFIC Y-ENCODED PROTEIN"/>
    <property type="match status" value="1"/>
</dbReference>
<protein>
    <submittedName>
        <fullName evidence="4">Uncharacterized protein</fullName>
    </submittedName>
</protein>
<reference evidence="4" key="2">
    <citation type="submission" date="2021-03" db="UniProtKB">
        <authorList>
            <consortium name="EnsemblPlants"/>
        </authorList>
    </citation>
    <scope>IDENTIFICATION</scope>
</reference>
<dbReference type="InterPro" id="IPR002164">
    <property type="entry name" value="NAP_family"/>
</dbReference>
<evidence type="ECO:0000313" key="5">
    <source>
        <dbReference type="Proteomes" id="UP000596660"/>
    </source>
</evidence>
<dbReference type="GO" id="GO:0000724">
    <property type="term" value="P:double-strand break repair via homologous recombination"/>
    <property type="evidence" value="ECO:0007669"/>
    <property type="project" value="UniProtKB-ARBA"/>
</dbReference>
<dbReference type="EnsemblPlants" id="AUR62033014-RA">
    <property type="protein sequence ID" value="AUR62033014-RA:cds"/>
    <property type="gene ID" value="AUR62033014"/>
</dbReference>